<feature type="transmembrane region" description="Helical" evidence="6">
    <location>
        <begin position="231"/>
        <end position="252"/>
    </location>
</feature>
<feature type="transmembrane region" description="Helical" evidence="6">
    <location>
        <begin position="405"/>
        <end position="423"/>
    </location>
</feature>
<dbReference type="PANTHER" id="PTHR30250">
    <property type="entry name" value="PST FAMILY PREDICTED COLANIC ACID TRANSPORTER"/>
    <property type="match status" value="1"/>
</dbReference>
<feature type="transmembrane region" description="Helical" evidence="6">
    <location>
        <begin position="313"/>
        <end position="338"/>
    </location>
</feature>
<accession>A0A084JZJ7</accession>
<dbReference type="InterPro" id="IPR050833">
    <property type="entry name" value="Poly_Biosynth_Transport"/>
</dbReference>
<comment type="caution">
    <text evidence="7">The sequence shown here is derived from an EMBL/GenBank/DDBJ whole genome shotgun (WGS) entry which is preliminary data.</text>
</comment>
<dbReference type="Proteomes" id="UP000239997">
    <property type="component" value="Unassembled WGS sequence"/>
</dbReference>
<dbReference type="EMBL" id="JPJI01000012">
    <property type="protein sequence ID" value="KEZ94381.1"/>
    <property type="molecule type" value="Genomic_DNA"/>
</dbReference>
<evidence type="ECO:0000256" key="5">
    <source>
        <dbReference type="ARBA" id="ARBA00023136"/>
    </source>
</evidence>
<feature type="transmembrane region" description="Helical" evidence="6">
    <location>
        <begin position="350"/>
        <end position="370"/>
    </location>
</feature>
<feature type="transmembrane region" description="Helical" evidence="6">
    <location>
        <begin position="377"/>
        <end position="399"/>
    </location>
</feature>
<evidence type="ECO:0000313" key="7">
    <source>
        <dbReference type="EMBL" id="KEZ94381.1"/>
    </source>
</evidence>
<name>A0A084JZJ7_NONUL</name>
<organism evidence="7 9">
    <name type="scientific">Nonlabens ulvanivorans</name>
    <name type="common">Persicivirga ulvanivorans</name>
    <dbReference type="NCBI Taxonomy" id="906888"/>
    <lineage>
        <taxon>Bacteria</taxon>
        <taxon>Pseudomonadati</taxon>
        <taxon>Bacteroidota</taxon>
        <taxon>Flavobacteriia</taxon>
        <taxon>Flavobacteriales</taxon>
        <taxon>Flavobacteriaceae</taxon>
        <taxon>Nonlabens</taxon>
    </lineage>
</organism>
<proteinExistence type="predicted"/>
<dbReference type="InterPro" id="IPR044550">
    <property type="entry name" value="WzxE"/>
</dbReference>
<reference evidence="7 9" key="1">
    <citation type="submission" date="2014-07" db="EMBL/GenBank/DDBJ databases">
        <title>Draft genome sequence of Nonlabens ulvanivorans, an ulvan degrading bacterium.</title>
        <authorList>
            <person name="Kopel M."/>
            <person name="Helbert W."/>
            <person name="Henrissat B."/>
            <person name="Doniger T."/>
            <person name="Banin E."/>
        </authorList>
    </citation>
    <scope>NUCLEOTIDE SEQUENCE [LARGE SCALE GENOMIC DNA]</scope>
    <source>
        <strain evidence="7 9">PLR</strain>
    </source>
</reference>
<evidence type="ECO:0000256" key="2">
    <source>
        <dbReference type="ARBA" id="ARBA00022475"/>
    </source>
</evidence>
<dbReference type="RefSeq" id="WP_051788611.1">
    <property type="nucleotide sequence ID" value="NZ_JPJI01000012.1"/>
</dbReference>
<dbReference type="GO" id="GO:0005886">
    <property type="term" value="C:plasma membrane"/>
    <property type="evidence" value="ECO:0007669"/>
    <property type="project" value="UniProtKB-SubCell"/>
</dbReference>
<dbReference type="EMBL" id="PVNA01000007">
    <property type="protein sequence ID" value="PRX12273.1"/>
    <property type="molecule type" value="Genomic_DNA"/>
</dbReference>
<sequence>MRSLLSFFTKNVLLKVASFNGVFILIRIGIGAIMSRIIADYAGAAGMAIMGNLRNFTQGIQTFAVLGFEHGLVSYAAAYRKDFTELKKHYKTAWSLSIISSLILAILIFIAAPWLDDYLIATDISFTTVFRLFAVSLPFYVVFIFITSLLQGFEFFKRYITLQIVISLVIFIISAYLIYTFNLTGALYSIVIVPFIQCVVAFFFLKSTIQHQVPLFELIGIQWSQEIAKKLFSYSAMALVSAFLLPLVAILVRNEVRTQVGDAAAGWWEGMIRVSNYYILFATSLISMYVLPKLSKNKSSSHFRTTISHFYKTILPFLLLGLIAVYISRDYIILYLFNADFEGMEPLFKWQLIGDFIKIVTTVLAFQFIARNDIKRYLVAEIVSVLSFYIFSMILLPLYSIEGIVMAHVANYIVYFIVIVILLKKELFNSAS</sequence>
<dbReference type="PANTHER" id="PTHR30250:SF30">
    <property type="entry name" value="LIPID III FLIPPASE"/>
    <property type="match status" value="1"/>
</dbReference>
<evidence type="ECO:0000313" key="8">
    <source>
        <dbReference type="EMBL" id="PRX12273.1"/>
    </source>
</evidence>
<dbReference type="InterPro" id="IPR002797">
    <property type="entry name" value="Polysacc_synth"/>
</dbReference>
<feature type="transmembrane region" description="Helical" evidence="6">
    <location>
        <begin position="92"/>
        <end position="112"/>
    </location>
</feature>
<dbReference type="Proteomes" id="UP000028531">
    <property type="component" value="Unassembled WGS sequence"/>
</dbReference>
<evidence type="ECO:0000313" key="10">
    <source>
        <dbReference type="Proteomes" id="UP000239997"/>
    </source>
</evidence>
<protein>
    <submittedName>
        <fullName evidence="7">LPS biosynthesis protein</fullName>
    </submittedName>
    <submittedName>
        <fullName evidence="8">PST family polysaccharide transporter</fullName>
    </submittedName>
</protein>
<evidence type="ECO:0000256" key="4">
    <source>
        <dbReference type="ARBA" id="ARBA00022989"/>
    </source>
</evidence>
<keyword evidence="10" id="KW-1185">Reference proteome</keyword>
<keyword evidence="5 6" id="KW-0472">Membrane</keyword>
<dbReference type="GO" id="GO:0009246">
    <property type="term" value="P:enterobacterial common antigen biosynthetic process"/>
    <property type="evidence" value="ECO:0007669"/>
    <property type="project" value="InterPro"/>
</dbReference>
<evidence type="ECO:0000256" key="1">
    <source>
        <dbReference type="ARBA" id="ARBA00004651"/>
    </source>
</evidence>
<feature type="transmembrane region" description="Helical" evidence="6">
    <location>
        <begin position="159"/>
        <end position="179"/>
    </location>
</feature>
<comment type="subcellular location">
    <subcellularLocation>
        <location evidence="1">Cell membrane</location>
        <topology evidence="1">Multi-pass membrane protein</topology>
    </subcellularLocation>
</comment>
<dbReference type="AlphaFoldDB" id="A0A084JZJ7"/>
<reference evidence="8 10" key="2">
    <citation type="submission" date="2018-03" db="EMBL/GenBank/DDBJ databases">
        <title>Genomic Encyclopedia of Archaeal and Bacterial Type Strains, Phase II (KMG-II): from individual species to whole genera.</title>
        <authorList>
            <person name="Goeker M."/>
        </authorList>
    </citation>
    <scope>NUCLEOTIDE SEQUENCE [LARGE SCALE GENOMIC DNA]</scope>
    <source>
        <strain evidence="8 10">DSM 22727</strain>
    </source>
</reference>
<feature type="transmembrane region" description="Helical" evidence="6">
    <location>
        <begin position="12"/>
        <end position="39"/>
    </location>
</feature>
<feature type="transmembrane region" description="Helical" evidence="6">
    <location>
        <begin position="185"/>
        <end position="205"/>
    </location>
</feature>
<feature type="transmembrane region" description="Helical" evidence="6">
    <location>
        <begin position="272"/>
        <end position="292"/>
    </location>
</feature>
<dbReference type="CDD" id="cd13125">
    <property type="entry name" value="MATE_like_10"/>
    <property type="match status" value="1"/>
</dbReference>
<keyword evidence="4 6" id="KW-1133">Transmembrane helix</keyword>
<feature type="transmembrane region" description="Helical" evidence="6">
    <location>
        <begin position="124"/>
        <end position="147"/>
    </location>
</feature>
<evidence type="ECO:0000313" key="9">
    <source>
        <dbReference type="Proteomes" id="UP000028531"/>
    </source>
</evidence>
<gene>
    <name evidence="7" type="ORF">IL45_01820</name>
    <name evidence="8" type="ORF">LY02_02684</name>
</gene>
<keyword evidence="2" id="KW-1003">Cell membrane</keyword>
<dbReference type="Pfam" id="PF01943">
    <property type="entry name" value="Polysacc_synt"/>
    <property type="match status" value="1"/>
</dbReference>
<evidence type="ECO:0000256" key="3">
    <source>
        <dbReference type="ARBA" id="ARBA00022692"/>
    </source>
</evidence>
<keyword evidence="3 6" id="KW-0812">Transmembrane</keyword>
<evidence type="ECO:0000256" key="6">
    <source>
        <dbReference type="SAM" id="Phobius"/>
    </source>
</evidence>
<feature type="transmembrane region" description="Helical" evidence="6">
    <location>
        <begin position="59"/>
        <end position="80"/>
    </location>
</feature>